<evidence type="ECO:0000256" key="1">
    <source>
        <dbReference type="ARBA" id="ARBA00022679"/>
    </source>
</evidence>
<reference evidence="3 4" key="1">
    <citation type="submission" date="2020-12" db="EMBL/GenBank/DDBJ databases">
        <title>FDA dAtabase for Regulatory Grade micrObial Sequences (FDA-ARGOS): Supporting development and validation of Infectious Disease Dx tests.</title>
        <authorList>
            <person name="Kerrigan L."/>
            <person name="Long C."/>
            <person name="Tallon L."/>
            <person name="Sadzewicz L."/>
            <person name="Zhao X."/>
            <person name="Boylan J."/>
            <person name="Ott S."/>
            <person name="Bowen H."/>
            <person name="Vavikolanu K."/>
            <person name="Mehta A."/>
            <person name="Aluvathingal J."/>
            <person name="Nadendla S."/>
            <person name="Yan Y."/>
            <person name="Sichtig H."/>
        </authorList>
    </citation>
    <scope>NUCLEOTIDE SEQUENCE [LARGE SCALE GENOMIC DNA]</scope>
    <source>
        <strain evidence="3 4">FDAARGOS_1031</strain>
    </source>
</reference>
<dbReference type="InterPro" id="IPR050447">
    <property type="entry name" value="Erg6_SMT_methyltransf"/>
</dbReference>
<sequence>MISHKNNQSGKEYNQKVWDHLSNLDCEWSRPVSSEIINTARYGEWEVRLTHDPLPKGWLDDVKGMKILCLASAGGQQAPVLAAAGAKVTVFDISENQLEKDRLVAERDHLDLEIIQGDMRNLSVFEDETFDCIFHPISNLYIPDVQPVWDECFRVLKPGGKLLSSFYNPVLFVADRNPEYRKQGIIKPRYKIPFSDLTDIDEEALQAKKEKNEALTFGHSLSQLIGGQLQSGFLIKGFHESSAPVSRFLIEEYVPGFIATWSVKL</sequence>
<protein>
    <submittedName>
        <fullName evidence="3">Methyltransferase domain-containing protein</fullName>
    </submittedName>
</protein>
<proteinExistence type="predicted"/>
<gene>
    <name evidence="3" type="ORF">I6H88_14700</name>
</gene>
<dbReference type="SUPFAM" id="SSF53335">
    <property type="entry name" value="S-adenosyl-L-methionine-dependent methyltransferases"/>
    <property type="match status" value="1"/>
</dbReference>
<evidence type="ECO:0000259" key="2">
    <source>
        <dbReference type="Pfam" id="PF08241"/>
    </source>
</evidence>
<dbReference type="Gene3D" id="3.40.50.150">
    <property type="entry name" value="Vaccinia Virus protein VP39"/>
    <property type="match status" value="1"/>
</dbReference>
<dbReference type="OrthoDB" id="9770553at2"/>
<organism evidence="3 4">
    <name type="scientific">Elizabethkingia bruuniana</name>
    <dbReference type="NCBI Taxonomy" id="1756149"/>
    <lineage>
        <taxon>Bacteria</taxon>
        <taxon>Pseudomonadati</taxon>
        <taxon>Bacteroidota</taxon>
        <taxon>Flavobacteriia</taxon>
        <taxon>Flavobacteriales</taxon>
        <taxon>Weeksellaceae</taxon>
        <taxon>Elizabethkingia</taxon>
    </lineage>
</organism>
<name>A0A7T7ZXK9_9FLAO</name>
<keyword evidence="4" id="KW-1185">Reference proteome</keyword>
<dbReference type="Pfam" id="PF08241">
    <property type="entry name" value="Methyltransf_11"/>
    <property type="match status" value="1"/>
</dbReference>
<evidence type="ECO:0000313" key="4">
    <source>
        <dbReference type="Proteomes" id="UP000595426"/>
    </source>
</evidence>
<dbReference type="PANTHER" id="PTHR44068">
    <property type="entry name" value="ZGC:194242"/>
    <property type="match status" value="1"/>
</dbReference>
<dbReference type="GO" id="GO:0032259">
    <property type="term" value="P:methylation"/>
    <property type="evidence" value="ECO:0007669"/>
    <property type="project" value="UniProtKB-KW"/>
</dbReference>
<feature type="domain" description="Methyltransferase type 11" evidence="2">
    <location>
        <begin position="69"/>
        <end position="163"/>
    </location>
</feature>
<dbReference type="KEGG" id="egm:AYC65_03770"/>
<dbReference type="RefSeq" id="WP_052114674.1">
    <property type="nucleotide sequence ID" value="NZ_CBCSDR010000003.1"/>
</dbReference>
<dbReference type="InterPro" id="IPR013216">
    <property type="entry name" value="Methyltransf_11"/>
</dbReference>
<dbReference type="EMBL" id="CP067018">
    <property type="protein sequence ID" value="QQN57685.1"/>
    <property type="molecule type" value="Genomic_DNA"/>
</dbReference>
<dbReference type="GeneID" id="93132004"/>
<keyword evidence="1 3" id="KW-0808">Transferase</keyword>
<dbReference type="CDD" id="cd02440">
    <property type="entry name" value="AdoMet_MTases"/>
    <property type="match status" value="1"/>
</dbReference>
<dbReference type="GO" id="GO:0008757">
    <property type="term" value="F:S-adenosylmethionine-dependent methyltransferase activity"/>
    <property type="evidence" value="ECO:0007669"/>
    <property type="project" value="InterPro"/>
</dbReference>
<keyword evidence="3" id="KW-0489">Methyltransferase</keyword>
<accession>A0A7T7ZXK9</accession>
<dbReference type="PANTHER" id="PTHR44068:SF11">
    <property type="entry name" value="GERANYL DIPHOSPHATE 2-C-METHYLTRANSFERASE"/>
    <property type="match status" value="1"/>
</dbReference>
<evidence type="ECO:0000313" key="3">
    <source>
        <dbReference type="EMBL" id="QQN57685.1"/>
    </source>
</evidence>
<dbReference type="AlphaFoldDB" id="A0A7T7ZXK9"/>
<dbReference type="InterPro" id="IPR029063">
    <property type="entry name" value="SAM-dependent_MTases_sf"/>
</dbReference>
<dbReference type="Proteomes" id="UP000595426">
    <property type="component" value="Chromosome"/>
</dbReference>